<reference evidence="9" key="1">
    <citation type="submission" date="2017-01" db="EMBL/GenBank/DDBJ databases">
        <authorList>
            <person name="Varghese N."/>
            <person name="Submissions S."/>
        </authorList>
    </citation>
    <scope>NUCLEOTIDE SEQUENCE [LARGE SCALE GENOMIC DNA]</scope>
    <source>
        <strain evidence="9">DSM 21768</strain>
    </source>
</reference>
<evidence type="ECO:0000259" key="7">
    <source>
        <dbReference type="Pfam" id="PF02463"/>
    </source>
</evidence>
<keyword evidence="1 6" id="KW-0963">Cytoplasm</keyword>
<proteinExistence type="inferred from homology"/>
<dbReference type="Pfam" id="PF02463">
    <property type="entry name" value="SMC_N"/>
    <property type="match status" value="1"/>
</dbReference>
<accession>A0A1N7DVS9</accession>
<comment type="subcellular location">
    <subcellularLocation>
        <location evidence="6">Cytoplasm</location>
    </subcellularLocation>
</comment>
<evidence type="ECO:0000256" key="5">
    <source>
        <dbReference type="ARBA" id="ARBA00023125"/>
    </source>
</evidence>
<gene>
    <name evidence="6" type="primary">recF</name>
    <name evidence="8" type="ORF">SAMN02745664_102162</name>
</gene>
<dbReference type="GO" id="GO:0005737">
    <property type="term" value="C:cytoplasm"/>
    <property type="evidence" value="ECO:0007669"/>
    <property type="project" value="UniProtKB-SubCell"/>
</dbReference>
<evidence type="ECO:0000313" key="9">
    <source>
        <dbReference type="Proteomes" id="UP000187495"/>
    </source>
</evidence>
<dbReference type="STRING" id="34061.B0189_02930"/>
<dbReference type="Proteomes" id="UP000187495">
    <property type="component" value="Unassembled WGS sequence"/>
</dbReference>
<dbReference type="GO" id="GO:0005524">
    <property type="term" value="F:ATP binding"/>
    <property type="evidence" value="ECO:0007669"/>
    <property type="project" value="UniProtKB-UniRule"/>
</dbReference>
<keyword evidence="9" id="KW-1185">Reference proteome</keyword>
<feature type="binding site" evidence="6">
    <location>
        <begin position="28"/>
        <end position="35"/>
    </location>
    <ligand>
        <name>ATP</name>
        <dbReference type="ChEBI" id="CHEBI:30616"/>
    </ligand>
</feature>
<dbReference type="NCBIfam" id="TIGR00611">
    <property type="entry name" value="recf"/>
    <property type="match status" value="1"/>
</dbReference>
<evidence type="ECO:0000256" key="2">
    <source>
        <dbReference type="ARBA" id="ARBA00022705"/>
    </source>
</evidence>
<keyword evidence="6" id="KW-0227">DNA damage</keyword>
<dbReference type="PANTHER" id="PTHR32182">
    <property type="entry name" value="DNA REPLICATION AND REPAIR PROTEIN RECF"/>
    <property type="match status" value="1"/>
</dbReference>
<dbReference type="GO" id="GO:0006302">
    <property type="term" value="P:double-strand break repair"/>
    <property type="evidence" value="ECO:0007669"/>
    <property type="project" value="TreeGrafter"/>
</dbReference>
<comment type="similarity">
    <text evidence="6">Belongs to the RecF family.</text>
</comment>
<comment type="function">
    <text evidence="6">The RecF protein is involved in DNA metabolism; it is required for DNA replication and normal SOS inducibility. RecF binds preferentially to single-stranded, linear DNA. It also seems to bind ATP.</text>
</comment>
<protein>
    <recommendedName>
        <fullName evidence="6">DNA replication and repair protein RecF</fullName>
    </recommendedName>
</protein>
<dbReference type="GO" id="GO:0003697">
    <property type="term" value="F:single-stranded DNA binding"/>
    <property type="evidence" value="ECO:0007669"/>
    <property type="project" value="UniProtKB-UniRule"/>
</dbReference>
<dbReference type="PANTHER" id="PTHR32182:SF0">
    <property type="entry name" value="DNA REPLICATION AND REPAIR PROTEIN RECF"/>
    <property type="match status" value="1"/>
</dbReference>
<dbReference type="InterPro" id="IPR027417">
    <property type="entry name" value="P-loop_NTPase"/>
</dbReference>
<feature type="domain" description="RecF/RecN/SMC N-terminal" evidence="7">
    <location>
        <begin position="1"/>
        <end position="360"/>
    </location>
</feature>
<dbReference type="InterPro" id="IPR003395">
    <property type="entry name" value="RecF/RecN/SMC_N"/>
</dbReference>
<dbReference type="AlphaFoldDB" id="A0A1N7DVS9"/>
<evidence type="ECO:0000256" key="4">
    <source>
        <dbReference type="ARBA" id="ARBA00022840"/>
    </source>
</evidence>
<dbReference type="InterPro" id="IPR042174">
    <property type="entry name" value="RecF_2"/>
</dbReference>
<keyword evidence="2 6" id="KW-0235">DNA replication</keyword>
<sequence length="414" mass="47260">MINKLQIHQLRNLSQAVLDLAECNLLIGENGSGKTSLLEAVFLLSRGRSFRHHESKRYISYHQSSCTIWATTSEQQQSASLAIQKKIDTAGKSDTLLRFNEQPVASQSVLSLHLPVLLIDPVGMNLLDEGSASRRQLLDWLAFHMKPEFYQHWLHYQRLLKQRNSLLKNPAINQNISQLAAWDKQLSIYAKTLHECREEVFYQWIECFDEMIARLLPAYHNKLYLQYLAGFDTEHNLLDILNKRIKQDIELGYTRIGAHRADVAVMLKIQHQNGQKIREQATHVLSRGEKKLLITALRLSQLQLICHAVAQGRVMLDNPPIVLIDDIDAELDAAAVSILLDTVLSLPCQVIISSLNNAIHDEILLKINQLNNTGDNNTNKQYNQSNGQNVSENQQKSYHMFHVKQGEFALMYAD</sequence>
<evidence type="ECO:0000256" key="6">
    <source>
        <dbReference type="HAMAP-Rule" id="MF_00365"/>
    </source>
</evidence>
<dbReference type="GO" id="GO:0000731">
    <property type="term" value="P:DNA synthesis involved in DNA repair"/>
    <property type="evidence" value="ECO:0007669"/>
    <property type="project" value="TreeGrafter"/>
</dbReference>
<keyword evidence="6" id="KW-0234">DNA repair</keyword>
<dbReference type="SUPFAM" id="SSF52540">
    <property type="entry name" value="P-loop containing nucleoside triphosphate hydrolases"/>
    <property type="match status" value="1"/>
</dbReference>
<keyword evidence="5 6" id="KW-0238">DNA-binding</keyword>
<evidence type="ECO:0000256" key="3">
    <source>
        <dbReference type="ARBA" id="ARBA00022741"/>
    </source>
</evidence>
<evidence type="ECO:0000313" key="8">
    <source>
        <dbReference type="EMBL" id="SIR79939.1"/>
    </source>
</evidence>
<keyword evidence="4 6" id="KW-0067">ATP-binding</keyword>
<keyword evidence="6" id="KW-0742">SOS response</keyword>
<name>A0A1N7DVS9_9GAMM</name>
<keyword evidence="3 6" id="KW-0547">Nucleotide-binding</keyword>
<dbReference type="RefSeq" id="WP_076554639.1">
    <property type="nucleotide sequence ID" value="NZ_FTNU01000002.1"/>
</dbReference>
<dbReference type="GO" id="GO:0009432">
    <property type="term" value="P:SOS response"/>
    <property type="evidence" value="ECO:0007669"/>
    <property type="project" value="UniProtKB-UniRule"/>
</dbReference>
<dbReference type="EMBL" id="FTNU01000002">
    <property type="protein sequence ID" value="SIR79939.1"/>
    <property type="molecule type" value="Genomic_DNA"/>
</dbReference>
<dbReference type="InterPro" id="IPR001238">
    <property type="entry name" value="DNA-binding_RecF"/>
</dbReference>
<dbReference type="Gene3D" id="3.40.50.300">
    <property type="entry name" value="P-loop containing nucleotide triphosphate hydrolases"/>
    <property type="match status" value="1"/>
</dbReference>
<evidence type="ECO:0000256" key="1">
    <source>
        <dbReference type="ARBA" id="ARBA00022490"/>
    </source>
</evidence>
<organism evidence="8 9">
    <name type="scientific">Moraxella cuniculi DSM 21768</name>
    <dbReference type="NCBI Taxonomy" id="1122245"/>
    <lineage>
        <taxon>Bacteria</taxon>
        <taxon>Pseudomonadati</taxon>
        <taxon>Pseudomonadota</taxon>
        <taxon>Gammaproteobacteria</taxon>
        <taxon>Moraxellales</taxon>
        <taxon>Moraxellaceae</taxon>
        <taxon>Moraxella</taxon>
    </lineage>
</organism>
<dbReference type="HAMAP" id="MF_00365">
    <property type="entry name" value="RecF"/>
    <property type="match status" value="1"/>
</dbReference>
<dbReference type="Gene3D" id="1.20.1050.90">
    <property type="entry name" value="RecF/RecN/SMC, N-terminal domain"/>
    <property type="match status" value="1"/>
</dbReference>
<dbReference type="GO" id="GO:0006260">
    <property type="term" value="P:DNA replication"/>
    <property type="evidence" value="ECO:0007669"/>
    <property type="project" value="UniProtKB-UniRule"/>
</dbReference>